<dbReference type="EMBL" id="VSSQ01089450">
    <property type="protein sequence ID" value="MPN35691.1"/>
    <property type="molecule type" value="Genomic_DNA"/>
</dbReference>
<keyword evidence="1 4" id="KW-0808">Transferase</keyword>
<evidence type="ECO:0000313" key="4">
    <source>
        <dbReference type="EMBL" id="MPN35691.1"/>
    </source>
</evidence>
<dbReference type="InterPro" id="IPR018485">
    <property type="entry name" value="FGGY_C"/>
</dbReference>
<protein>
    <submittedName>
        <fullName evidence="4">L-fuculokinase</fullName>
        <ecNumber evidence="4">2.7.1.51</ecNumber>
    </submittedName>
</protein>
<sequence>MEGVAYQIRSMLEAMRALDSGMSLVLFGGGAKSALWCQIIADVTGLCIQVPRVAEAAGAGAAILAGIGVGAFRRETPPSLAIETSYLPKERAGLYNEAYTRYREIERRLWAHESK</sequence>
<dbReference type="AlphaFoldDB" id="A0A645H9K4"/>
<dbReference type="InterPro" id="IPR050406">
    <property type="entry name" value="FGGY_Carb_Kinase"/>
</dbReference>
<dbReference type="Pfam" id="PF02782">
    <property type="entry name" value="FGGY_C"/>
    <property type="match status" value="1"/>
</dbReference>
<dbReference type="GO" id="GO:0008737">
    <property type="term" value="F:L-fuculokinase activity"/>
    <property type="evidence" value="ECO:0007669"/>
    <property type="project" value="UniProtKB-EC"/>
</dbReference>
<keyword evidence="2 4" id="KW-0418">Kinase</keyword>
<dbReference type="EC" id="2.7.1.51" evidence="4"/>
<dbReference type="SUPFAM" id="SSF53067">
    <property type="entry name" value="Actin-like ATPase domain"/>
    <property type="match status" value="1"/>
</dbReference>
<comment type="caution">
    <text evidence="4">The sequence shown here is derived from an EMBL/GenBank/DDBJ whole genome shotgun (WGS) entry which is preliminary data.</text>
</comment>
<proteinExistence type="predicted"/>
<accession>A0A645H9K4</accession>
<dbReference type="PANTHER" id="PTHR43095">
    <property type="entry name" value="SUGAR KINASE"/>
    <property type="match status" value="1"/>
</dbReference>
<name>A0A645H9K4_9ZZZZ</name>
<reference evidence="4" key="1">
    <citation type="submission" date="2019-08" db="EMBL/GenBank/DDBJ databases">
        <authorList>
            <person name="Kucharzyk K."/>
            <person name="Murdoch R.W."/>
            <person name="Higgins S."/>
            <person name="Loffler F."/>
        </authorList>
    </citation>
    <scope>NUCLEOTIDE SEQUENCE</scope>
</reference>
<evidence type="ECO:0000256" key="2">
    <source>
        <dbReference type="ARBA" id="ARBA00022777"/>
    </source>
</evidence>
<evidence type="ECO:0000256" key="1">
    <source>
        <dbReference type="ARBA" id="ARBA00022679"/>
    </source>
</evidence>
<feature type="domain" description="Carbohydrate kinase FGGY C-terminal" evidence="3">
    <location>
        <begin position="1"/>
        <end position="67"/>
    </location>
</feature>
<dbReference type="PANTHER" id="PTHR43095:SF5">
    <property type="entry name" value="XYLULOSE KINASE"/>
    <property type="match status" value="1"/>
</dbReference>
<evidence type="ECO:0000259" key="3">
    <source>
        <dbReference type="Pfam" id="PF02782"/>
    </source>
</evidence>
<dbReference type="Gene3D" id="3.30.420.40">
    <property type="match status" value="1"/>
</dbReference>
<dbReference type="InterPro" id="IPR043129">
    <property type="entry name" value="ATPase_NBD"/>
</dbReference>
<organism evidence="4">
    <name type="scientific">bioreactor metagenome</name>
    <dbReference type="NCBI Taxonomy" id="1076179"/>
    <lineage>
        <taxon>unclassified sequences</taxon>
        <taxon>metagenomes</taxon>
        <taxon>ecological metagenomes</taxon>
    </lineage>
</organism>
<gene>
    <name evidence="4" type="primary">fucK_3</name>
    <name evidence="4" type="ORF">SDC9_183189</name>
</gene>